<evidence type="ECO:0000313" key="8">
    <source>
        <dbReference type="EMBL" id="NWU78605.1"/>
    </source>
</evidence>
<dbReference type="OrthoDB" id="1078367at2759"/>
<proteinExistence type="inferred from homology"/>
<evidence type="ECO:0000256" key="5">
    <source>
        <dbReference type="ARBA" id="ARBA00023128"/>
    </source>
</evidence>
<dbReference type="InterPro" id="IPR012340">
    <property type="entry name" value="NA-bd_OB-fold"/>
</dbReference>
<keyword evidence="4 7" id="KW-0238">DNA-binding</keyword>
<keyword evidence="5" id="KW-0496">Mitochondrion</keyword>
<comment type="caution">
    <text evidence="8">The sequence shown here is derived from an EMBL/GenBank/DDBJ whole genome shotgun (WGS) entry which is preliminary data.</text>
</comment>
<dbReference type="InterPro" id="IPR011344">
    <property type="entry name" value="ssDNA-bd"/>
</dbReference>
<dbReference type="GO" id="GO:0042645">
    <property type="term" value="C:mitochondrial nucleoid"/>
    <property type="evidence" value="ECO:0007669"/>
    <property type="project" value="UniProtKB-SubCell"/>
</dbReference>
<dbReference type="FunFam" id="2.40.50.140:FF:000129">
    <property type="entry name" value="Single-stranded DNA-binding protein 1, mitochondrial"/>
    <property type="match status" value="1"/>
</dbReference>
<reference evidence="8 9" key="1">
    <citation type="submission" date="2019-09" db="EMBL/GenBank/DDBJ databases">
        <title>Bird 10,000 Genomes (B10K) Project - Family phase.</title>
        <authorList>
            <person name="Zhang G."/>
        </authorList>
    </citation>
    <scope>NUCLEOTIDE SEQUENCE [LARGE SCALE GENOMIC DNA]</scope>
    <source>
        <strain evidence="8">B10K-DU-028-75</strain>
        <tissue evidence="8">Mixed tissue sample</tissue>
    </source>
</reference>
<dbReference type="Pfam" id="PF00436">
    <property type="entry name" value="SSB"/>
    <property type="match status" value="1"/>
</dbReference>
<evidence type="ECO:0000256" key="1">
    <source>
        <dbReference type="ARBA" id="ARBA00004436"/>
    </source>
</evidence>
<evidence type="ECO:0000313" key="9">
    <source>
        <dbReference type="Proteomes" id="UP000550309"/>
    </source>
</evidence>
<evidence type="ECO:0000256" key="7">
    <source>
        <dbReference type="PROSITE-ProRule" id="PRU00252"/>
    </source>
</evidence>
<keyword evidence="6" id="KW-1135">Mitochondrion nucleoid</keyword>
<dbReference type="SUPFAM" id="SSF50249">
    <property type="entry name" value="Nucleic acid-binding proteins"/>
    <property type="match status" value="1"/>
</dbReference>
<comment type="subcellular location">
    <subcellularLocation>
        <location evidence="1">Mitochondrion matrix</location>
        <location evidence="1">Mitochondrion nucleoid</location>
    </subcellularLocation>
</comment>
<dbReference type="PANTHER" id="PTHR10302:SF0">
    <property type="entry name" value="SINGLE-STRANDED DNA-BINDING PROTEIN, MITOCHONDRIAL"/>
    <property type="match status" value="1"/>
</dbReference>
<evidence type="ECO:0000256" key="6">
    <source>
        <dbReference type="ARBA" id="ARBA00023271"/>
    </source>
</evidence>
<keyword evidence="2" id="KW-0235">DNA replication</keyword>
<name>A0A7K5ZMI5_ONYCO</name>
<dbReference type="Gene3D" id="2.40.50.140">
    <property type="entry name" value="Nucleic acid-binding proteins"/>
    <property type="match status" value="1"/>
</dbReference>
<evidence type="ECO:0000256" key="4">
    <source>
        <dbReference type="ARBA" id="ARBA00023125"/>
    </source>
</evidence>
<dbReference type="GO" id="GO:0006264">
    <property type="term" value="P:mitochondrial DNA replication"/>
    <property type="evidence" value="ECO:0007669"/>
    <property type="project" value="TreeGrafter"/>
</dbReference>
<protein>
    <submittedName>
        <fullName evidence="8">SSBP protein</fullName>
    </submittedName>
</protein>
<dbReference type="HAMAP" id="MF_00984">
    <property type="entry name" value="SSB"/>
    <property type="match status" value="1"/>
</dbReference>
<organism evidence="8 9">
    <name type="scientific">Onychorhynchus coronatus</name>
    <name type="common">Royal flycatcher</name>
    <dbReference type="NCBI Taxonomy" id="360224"/>
    <lineage>
        <taxon>Eukaryota</taxon>
        <taxon>Metazoa</taxon>
        <taxon>Chordata</taxon>
        <taxon>Craniata</taxon>
        <taxon>Vertebrata</taxon>
        <taxon>Euteleostomi</taxon>
        <taxon>Archelosauria</taxon>
        <taxon>Archosauria</taxon>
        <taxon>Dinosauria</taxon>
        <taxon>Saurischia</taxon>
        <taxon>Theropoda</taxon>
        <taxon>Coelurosauria</taxon>
        <taxon>Aves</taxon>
        <taxon>Neognathae</taxon>
        <taxon>Neoaves</taxon>
        <taxon>Telluraves</taxon>
        <taxon>Australaves</taxon>
        <taxon>Passeriformes</taxon>
        <taxon>Tyrannidae</taxon>
        <taxon>Onychorhynchus</taxon>
    </lineage>
</organism>
<dbReference type="NCBIfam" id="TIGR00621">
    <property type="entry name" value="ssb"/>
    <property type="match status" value="1"/>
</dbReference>
<gene>
    <name evidence="8" type="primary">Ssbp1</name>
    <name evidence="8" type="ORF">ONYCOR_R13996</name>
</gene>
<dbReference type="InterPro" id="IPR000424">
    <property type="entry name" value="Primosome_PriB/ssb"/>
</dbReference>
<dbReference type="CDD" id="cd04496">
    <property type="entry name" value="SSB_OBF"/>
    <property type="match status" value="1"/>
</dbReference>
<dbReference type="EMBL" id="VZRK01000067">
    <property type="protein sequence ID" value="NWU78605.1"/>
    <property type="molecule type" value="Genomic_DNA"/>
</dbReference>
<keyword evidence="3" id="KW-0809">Transit peptide</keyword>
<evidence type="ECO:0000256" key="3">
    <source>
        <dbReference type="ARBA" id="ARBA00022946"/>
    </source>
</evidence>
<keyword evidence="9" id="KW-1185">Reference proteome</keyword>
<dbReference type="PANTHER" id="PTHR10302">
    <property type="entry name" value="SINGLE-STRANDED DNA-BINDING PROTEIN"/>
    <property type="match status" value="1"/>
</dbReference>
<dbReference type="GO" id="GO:0003697">
    <property type="term" value="F:single-stranded DNA binding"/>
    <property type="evidence" value="ECO:0007669"/>
    <property type="project" value="InterPro"/>
</dbReference>
<dbReference type="Proteomes" id="UP000550309">
    <property type="component" value="Unassembled WGS sequence"/>
</dbReference>
<accession>A0A7K5ZMI5</accession>
<feature type="non-terminal residue" evidence="8">
    <location>
        <position position="123"/>
    </location>
</feature>
<dbReference type="AlphaFoldDB" id="A0A7K5ZMI5"/>
<evidence type="ECO:0000256" key="2">
    <source>
        <dbReference type="ARBA" id="ARBA00022705"/>
    </source>
</evidence>
<dbReference type="PROSITE" id="PS50935">
    <property type="entry name" value="SSB"/>
    <property type="match status" value="1"/>
</dbReference>
<feature type="non-terminal residue" evidence="8">
    <location>
        <position position="1"/>
    </location>
</feature>
<dbReference type="PIRSF" id="PIRSF002070">
    <property type="entry name" value="SSB"/>
    <property type="match status" value="1"/>
</dbReference>
<sequence length="123" mass="13982">LSLVSAMNRVQLLGRVGQDPIMRQVEGKNPVTIFSLATNEMWRTGDSELSLCNLGDVSQKTTWHRISVFRPGLRDVTYQYVKKGSRIYVEGKIDYGEYTDKNNVRRQATTIIAGKEQHIKVPL</sequence>